<dbReference type="InterPro" id="IPR036388">
    <property type="entry name" value="WH-like_DNA-bd_sf"/>
</dbReference>
<dbReference type="Proteomes" id="UP000316215">
    <property type="component" value="Chromosome"/>
</dbReference>
<accession>A0A514JT15</accession>
<protein>
    <submittedName>
        <fullName evidence="2">Helix-turn-helix transcriptional regulator</fullName>
    </submittedName>
</protein>
<dbReference type="InterPro" id="IPR051797">
    <property type="entry name" value="TrmB-like"/>
</dbReference>
<dbReference type="SUPFAM" id="SSF46894">
    <property type="entry name" value="C-terminal effector domain of the bipartite response regulators"/>
    <property type="match status" value="1"/>
</dbReference>
<reference evidence="2 3" key="1">
    <citation type="submission" date="2017-07" db="EMBL/GenBank/DDBJ databases">
        <title>The Complete Genome of Streptomyces asterosporus-ZSY.</title>
        <authorList>
            <person name="Zhang S."/>
        </authorList>
    </citation>
    <scope>NUCLEOTIDE SEQUENCE [LARGE SCALE GENOMIC DNA]</scope>
    <source>
        <strain evidence="2 3">DSM 41452</strain>
    </source>
</reference>
<feature type="domain" description="HTH luxR-type" evidence="1">
    <location>
        <begin position="270"/>
        <end position="327"/>
    </location>
</feature>
<gene>
    <name evidence="2" type="ORF">CD934_16175</name>
</gene>
<organism evidence="2 3">
    <name type="scientific">Streptomyces calvus</name>
    <dbReference type="NCBI Taxonomy" id="67282"/>
    <lineage>
        <taxon>Bacteria</taxon>
        <taxon>Bacillati</taxon>
        <taxon>Actinomycetota</taxon>
        <taxon>Actinomycetes</taxon>
        <taxon>Kitasatosporales</taxon>
        <taxon>Streptomycetaceae</taxon>
        <taxon>Streptomyces</taxon>
    </lineage>
</organism>
<sequence>MFRTLGGGDFVANQTKAEHPHAVTELCEAGGRLYANALRVGRLAREEAEAAPCLIELALLHPDPDDKNWLRPVPPALALAQRLHPIERDIAERRRLSIRLADAFEPFMSLGAQAVSSENSITVLEGSARINAALNLAATQCRTEMLTIQPSDDRFSERSIVQGLERDKPLIERGVRIRTLYQHTARYSPEKRAYVEQLSAGRVEYRTIDEVVERLIVCDESVAFIPTRDDQQVALEIRQPGLVRYLIKVFEFMWSRAVPLSAGAPYETAPGGITDIQHSIAKLLVEGHVDEAIARRLGMNVRTCRAHIAKLAATLGSGSRAQLGYLIAQSGILEQDE</sequence>
<dbReference type="PANTHER" id="PTHR34293">
    <property type="entry name" value="HTH-TYPE TRANSCRIPTIONAL REGULATOR TRMBL2"/>
    <property type="match status" value="1"/>
</dbReference>
<dbReference type="InterPro" id="IPR016032">
    <property type="entry name" value="Sig_transdc_resp-reg_C-effctor"/>
</dbReference>
<dbReference type="AlphaFoldDB" id="A0A514JT15"/>
<dbReference type="SUPFAM" id="SSF56024">
    <property type="entry name" value="Phospholipase D/nuclease"/>
    <property type="match status" value="1"/>
</dbReference>
<keyword evidence="3" id="KW-1185">Reference proteome</keyword>
<dbReference type="GO" id="GO:0003677">
    <property type="term" value="F:DNA binding"/>
    <property type="evidence" value="ECO:0007669"/>
    <property type="project" value="InterPro"/>
</dbReference>
<evidence type="ECO:0000313" key="2">
    <source>
        <dbReference type="EMBL" id="QDI70072.1"/>
    </source>
</evidence>
<evidence type="ECO:0000313" key="3">
    <source>
        <dbReference type="Proteomes" id="UP000316215"/>
    </source>
</evidence>
<evidence type="ECO:0000259" key="1">
    <source>
        <dbReference type="SMART" id="SM00421"/>
    </source>
</evidence>
<dbReference type="SMART" id="SM00421">
    <property type="entry name" value="HTH_LUXR"/>
    <property type="match status" value="1"/>
</dbReference>
<dbReference type="PANTHER" id="PTHR34293:SF1">
    <property type="entry name" value="HTH-TYPE TRANSCRIPTIONAL REGULATOR TRMBL2"/>
    <property type="match status" value="1"/>
</dbReference>
<dbReference type="InterPro" id="IPR000792">
    <property type="entry name" value="Tscrpt_reg_LuxR_C"/>
</dbReference>
<dbReference type="RefSeq" id="WP_142232401.1">
    <property type="nucleotide sequence ID" value="NZ_CP022310.1"/>
</dbReference>
<dbReference type="KEGG" id="sast:CD934_16175"/>
<dbReference type="GO" id="GO:0006355">
    <property type="term" value="P:regulation of DNA-templated transcription"/>
    <property type="evidence" value="ECO:0007669"/>
    <property type="project" value="InterPro"/>
</dbReference>
<dbReference type="EMBL" id="CP022310">
    <property type="protein sequence ID" value="QDI70072.1"/>
    <property type="molecule type" value="Genomic_DNA"/>
</dbReference>
<name>A0A514JT15_9ACTN</name>
<dbReference type="Gene3D" id="1.10.10.10">
    <property type="entry name" value="Winged helix-like DNA-binding domain superfamily/Winged helix DNA-binding domain"/>
    <property type="match status" value="1"/>
</dbReference>
<proteinExistence type="predicted"/>